<keyword evidence="2" id="KW-1185">Reference proteome</keyword>
<evidence type="ECO:0000313" key="1">
    <source>
        <dbReference type="EMBL" id="KAF1999688.1"/>
    </source>
</evidence>
<dbReference type="Gene3D" id="3.40.50.720">
    <property type="entry name" value="NAD(P)-binding Rossmann-like Domain"/>
    <property type="match status" value="1"/>
</dbReference>
<dbReference type="InterPro" id="IPR036291">
    <property type="entry name" value="NAD(P)-bd_dom_sf"/>
</dbReference>
<proteinExistence type="predicted"/>
<gene>
    <name evidence="1" type="ORF">P154DRAFT_493444</name>
</gene>
<dbReference type="GO" id="GO:0004029">
    <property type="term" value="F:aldehyde dehydrogenase (NAD+) activity"/>
    <property type="evidence" value="ECO:0007669"/>
    <property type="project" value="TreeGrafter"/>
</dbReference>
<sequence>MASKPLPTLFITGSMGYIGGTFLTVLKRSQPSILVRALVRDTAQADALSALYGWTVTPIIGKLEDLGLLKSEASKADIVIHACGDQRASVLAMIEGVSLNPKNASFSDRPIFVQISGASNVGHPVMGEDSPRVWSDVDDWADLLALSENRTSVGTDNAIRKLSSEKHVRSLTLAPPTILGRGLGAGRTETFQSQMYDAVIKNGAAFLGGSGTNQWSVISIEDLGRACVFILELAQNGDDRIQYGQNGYYFIEAFELSIGVRMKALGQRLYREGRIQTPEVQMKSIEWIKEHFGEFSVYLFGSSSRCKADKLRALGWKTVDSNWLRMVQEAPGYRC</sequence>
<accession>A0A6A5WF30</accession>
<dbReference type="Proteomes" id="UP000799779">
    <property type="component" value="Unassembled WGS sequence"/>
</dbReference>
<dbReference type="AlphaFoldDB" id="A0A6A5WF30"/>
<dbReference type="SUPFAM" id="SSF51735">
    <property type="entry name" value="NAD(P)-binding Rossmann-fold domains"/>
    <property type="match status" value="1"/>
</dbReference>
<dbReference type="PANTHER" id="PTHR48079">
    <property type="entry name" value="PROTEIN YEEZ"/>
    <property type="match status" value="1"/>
</dbReference>
<dbReference type="GO" id="GO:0005737">
    <property type="term" value="C:cytoplasm"/>
    <property type="evidence" value="ECO:0007669"/>
    <property type="project" value="TreeGrafter"/>
</dbReference>
<name>A0A6A5WF30_9PLEO</name>
<dbReference type="InterPro" id="IPR051783">
    <property type="entry name" value="NAD(P)-dependent_oxidoreduct"/>
</dbReference>
<dbReference type="EMBL" id="ML977594">
    <property type="protein sequence ID" value="KAF1999688.1"/>
    <property type="molecule type" value="Genomic_DNA"/>
</dbReference>
<dbReference type="PANTHER" id="PTHR48079:SF6">
    <property type="entry name" value="NAD(P)-BINDING DOMAIN-CONTAINING PROTEIN-RELATED"/>
    <property type="match status" value="1"/>
</dbReference>
<reference evidence="1" key="1">
    <citation type="journal article" date="2020" name="Stud. Mycol.">
        <title>101 Dothideomycetes genomes: a test case for predicting lifestyles and emergence of pathogens.</title>
        <authorList>
            <person name="Haridas S."/>
            <person name="Albert R."/>
            <person name="Binder M."/>
            <person name="Bloem J."/>
            <person name="Labutti K."/>
            <person name="Salamov A."/>
            <person name="Andreopoulos B."/>
            <person name="Baker S."/>
            <person name="Barry K."/>
            <person name="Bills G."/>
            <person name="Bluhm B."/>
            <person name="Cannon C."/>
            <person name="Castanera R."/>
            <person name="Culley D."/>
            <person name="Daum C."/>
            <person name="Ezra D."/>
            <person name="Gonzalez J."/>
            <person name="Henrissat B."/>
            <person name="Kuo A."/>
            <person name="Liang C."/>
            <person name="Lipzen A."/>
            <person name="Lutzoni F."/>
            <person name="Magnuson J."/>
            <person name="Mondo S."/>
            <person name="Nolan M."/>
            <person name="Ohm R."/>
            <person name="Pangilinan J."/>
            <person name="Park H.-J."/>
            <person name="Ramirez L."/>
            <person name="Alfaro M."/>
            <person name="Sun H."/>
            <person name="Tritt A."/>
            <person name="Yoshinaga Y."/>
            <person name="Zwiers L.-H."/>
            <person name="Turgeon B."/>
            <person name="Goodwin S."/>
            <person name="Spatafora J."/>
            <person name="Crous P."/>
            <person name="Grigoriev I."/>
        </authorList>
    </citation>
    <scope>NUCLEOTIDE SEQUENCE</scope>
    <source>
        <strain evidence="1">CBS 123094</strain>
    </source>
</reference>
<evidence type="ECO:0000313" key="2">
    <source>
        <dbReference type="Proteomes" id="UP000799779"/>
    </source>
</evidence>
<organism evidence="1 2">
    <name type="scientific">Amniculicola lignicola CBS 123094</name>
    <dbReference type="NCBI Taxonomy" id="1392246"/>
    <lineage>
        <taxon>Eukaryota</taxon>
        <taxon>Fungi</taxon>
        <taxon>Dikarya</taxon>
        <taxon>Ascomycota</taxon>
        <taxon>Pezizomycotina</taxon>
        <taxon>Dothideomycetes</taxon>
        <taxon>Pleosporomycetidae</taxon>
        <taxon>Pleosporales</taxon>
        <taxon>Amniculicolaceae</taxon>
        <taxon>Amniculicola</taxon>
    </lineage>
</organism>
<protein>
    <submittedName>
        <fullName evidence="1">NAD(P)-binding protein</fullName>
    </submittedName>
</protein>
<dbReference type="OrthoDB" id="2130169at2759"/>